<organism evidence="1 2">
    <name type="scientific">Leeuwenhoekiella polynyae</name>
    <dbReference type="NCBI Taxonomy" id="1550906"/>
    <lineage>
        <taxon>Bacteria</taxon>
        <taxon>Pseudomonadati</taxon>
        <taxon>Bacteroidota</taxon>
        <taxon>Flavobacteriia</taxon>
        <taxon>Flavobacteriales</taxon>
        <taxon>Flavobacteriaceae</taxon>
        <taxon>Leeuwenhoekiella</taxon>
    </lineage>
</organism>
<dbReference type="EMBL" id="QOVK01000033">
    <property type="protein sequence ID" value="RXG11879.1"/>
    <property type="molecule type" value="Genomic_DNA"/>
</dbReference>
<dbReference type="OrthoDB" id="9802676at2"/>
<protein>
    <submittedName>
        <fullName evidence="1">Uncharacterized protein</fullName>
    </submittedName>
</protein>
<name>A0A4V1KNS6_9FLAO</name>
<accession>A0A4V1KNS6</accession>
<dbReference type="GO" id="GO:0003824">
    <property type="term" value="F:catalytic activity"/>
    <property type="evidence" value="ECO:0007669"/>
    <property type="project" value="InterPro"/>
</dbReference>
<reference evidence="1 2" key="1">
    <citation type="submission" date="2018-07" db="EMBL/GenBank/DDBJ databases">
        <title>Leeuwenhoekiella genomics.</title>
        <authorList>
            <person name="Tahon G."/>
            <person name="Willems A."/>
        </authorList>
    </citation>
    <scope>NUCLEOTIDE SEQUENCE [LARGE SCALE GENOMIC DNA]</scope>
    <source>
        <strain evidence="1 2">LMG 29608</strain>
    </source>
</reference>
<dbReference type="SUPFAM" id="SSF53927">
    <property type="entry name" value="Cytidine deaminase-like"/>
    <property type="match status" value="1"/>
</dbReference>
<dbReference type="AlphaFoldDB" id="A0A4V1KNS6"/>
<sequence length="102" mass="11022">MEENLHKKYLRRANNWAHQGKEVRGGGAFGAVIAKDTLRIAAGTNRVGAPTDCMQHAGPAVIQEAGKPLNSKYLSGCSHTGKSHAAFNLKQVLREEALAVWN</sequence>
<keyword evidence="2" id="KW-1185">Reference proteome</keyword>
<dbReference type="Gene3D" id="3.40.140.10">
    <property type="entry name" value="Cytidine Deaminase, domain 2"/>
    <property type="match status" value="1"/>
</dbReference>
<proteinExistence type="predicted"/>
<evidence type="ECO:0000313" key="2">
    <source>
        <dbReference type="Proteomes" id="UP000289859"/>
    </source>
</evidence>
<gene>
    <name evidence="1" type="ORF">DSM02_3981</name>
</gene>
<dbReference type="Proteomes" id="UP000289859">
    <property type="component" value="Unassembled WGS sequence"/>
</dbReference>
<comment type="caution">
    <text evidence="1">The sequence shown here is derived from an EMBL/GenBank/DDBJ whole genome shotgun (WGS) entry which is preliminary data.</text>
</comment>
<evidence type="ECO:0000313" key="1">
    <source>
        <dbReference type="EMBL" id="RXG11879.1"/>
    </source>
</evidence>
<dbReference type="InterPro" id="IPR016193">
    <property type="entry name" value="Cytidine_deaminase-like"/>
</dbReference>